<evidence type="ECO:0000313" key="1">
    <source>
        <dbReference type="EMBL" id="KAF1981948.1"/>
    </source>
</evidence>
<proteinExistence type="predicted"/>
<evidence type="ECO:0000313" key="2">
    <source>
        <dbReference type="Proteomes" id="UP000800041"/>
    </source>
</evidence>
<protein>
    <submittedName>
        <fullName evidence="1">Uncharacterized protein</fullName>
    </submittedName>
</protein>
<keyword evidence="2" id="KW-1185">Reference proteome</keyword>
<dbReference type="EMBL" id="ML977190">
    <property type="protein sequence ID" value="KAF1981948.1"/>
    <property type="molecule type" value="Genomic_DNA"/>
</dbReference>
<gene>
    <name evidence="1" type="ORF">K402DRAFT_215405</name>
</gene>
<accession>A0A6G1GMJ4</accession>
<reference evidence="1" key="1">
    <citation type="journal article" date="2020" name="Stud. Mycol.">
        <title>101 Dothideomycetes genomes: a test case for predicting lifestyles and emergence of pathogens.</title>
        <authorList>
            <person name="Haridas S."/>
            <person name="Albert R."/>
            <person name="Binder M."/>
            <person name="Bloem J."/>
            <person name="Labutti K."/>
            <person name="Salamov A."/>
            <person name="Andreopoulos B."/>
            <person name="Baker S."/>
            <person name="Barry K."/>
            <person name="Bills G."/>
            <person name="Bluhm B."/>
            <person name="Cannon C."/>
            <person name="Castanera R."/>
            <person name="Culley D."/>
            <person name="Daum C."/>
            <person name="Ezra D."/>
            <person name="Gonzalez J."/>
            <person name="Henrissat B."/>
            <person name="Kuo A."/>
            <person name="Liang C."/>
            <person name="Lipzen A."/>
            <person name="Lutzoni F."/>
            <person name="Magnuson J."/>
            <person name="Mondo S."/>
            <person name="Nolan M."/>
            <person name="Ohm R."/>
            <person name="Pangilinan J."/>
            <person name="Park H.-J."/>
            <person name="Ramirez L."/>
            <person name="Alfaro M."/>
            <person name="Sun H."/>
            <person name="Tritt A."/>
            <person name="Yoshinaga Y."/>
            <person name="Zwiers L.-H."/>
            <person name="Turgeon B."/>
            <person name="Goodwin S."/>
            <person name="Spatafora J."/>
            <person name="Crous P."/>
            <person name="Grigoriev I."/>
        </authorList>
    </citation>
    <scope>NUCLEOTIDE SEQUENCE</scope>
    <source>
        <strain evidence="1">CBS 113979</strain>
    </source>
</reference>
<organism evidence="1 2">
    <name type="scientific">Aulographum hederae CBS 113979</name>
    <dbReference type="NCBI Taxonomy" id="1176131"/>
    <lineage>
        <taxon>Eukaryota</taxon>
        <taxon>Fungi</taxon>
        <taxon>Dikarya</taxon>
        <taxon>Ascomycota</taxon>
        <taxon>Pezizomycotina</taxon>
        <taxon>Dothideomycetes</taxon>
        <taxon>Pleosporomycetidae</taxon>
        <taxon>Aulographales</taxon>
        <taxon>Aulographaceae</taxon>
    </lineage>
</organism>
<sequence>MTAIFILLRWHATPHRDIYRKENHSAKLPAIEFQTENRLDFESAHRSDLISANLQSAQTVVVEMQAAGKEWSSKSFKKIIDHVNNAINSGRGSLQDHPAGMAILAQLEPAQQMIQALAREEQGRENVKGGKSDLGLIMMKLDRIEKTVSVKVLTPVAESQVEL</sequence>
<name>A0A6G1GMJ4_9PEZI</name>
<dbReference type="AlphaFoldDB" id="A0A6G1GMJ4"/>
<dbReference type="Proteomes" id="UP000800041">
    <property type="component" value="Unassembled WGS sequence"/>
</dbReference>